<dbReference type="Proteomes" id="UP000199766">
    <property type="component" value="Unassembled WGS sequence"/>
</dbReference>
<feature type="transmembrane region" description="Helical" evidence="7">
    <location>
        <begin position="177"/>
        <end position="201"/>
    </location>
</feature>
<evidence type="ECO:0000256" key="3">
    <source>
        <dbReference type="ARBA" id="ARBA00022475"/>
    </source>
</evidence>
<evidence type="ECO:0000256" key="7">
    <source>
        <dbReference type="RuleBase" id="RU363032"/>
    </source>
</evidence>
<feature type="transmembrane region" description="Helical" evidence="7">
    <location>
        <begin position="134"/>
        <end position="157"/>
    </location>
</feature>
<evidence type="ECO:0000256" key="4">
    <source>
        <dbReference type="ARBA" id="ARBA00022692"/>
    </source>
</evidence>
<accession>A0A1H9K377</accession>
<dbReference type="InterPro" id="IPR035906">
    <property type="entry name" value="MetI-like_sf"/>
</dbReference>
<dbReference type="Pfam" id="PF00528">
    <property type="entry name" value="BPD_transp_1"/>
    <property type="match status" value="1"/>
</dbReference>
<protein>
    <submittedName>
        <fullName evidence="9">Peptide/nickel transport system permease protein</fullName>
    </submittedName>
</protein>
<keyword evidence="2 7" id="KW-0813">Transport</keyword>
<name>A0A1H9K377_9BURK</name>
<keyword evidence="4 7" id="KW-0812">Transmembrane</keyword>
<gene>
    <name evidence="9" type="ORF">SAMN02982919_01431</name>
</gene>
<sequence length="320" mass="34221">MGFFLLQRLAMFSLTLLGASAAIFGVLDVLPGNAAQVLMGPDADPDAVAALSTELGLDQPVLQRYGQWLAGVFTGDLGQSYSYSTPVAELLLERLAVTVPLAMLAMILCTALAFAAGLYAAARHRRWDAAAVMGLVQLGMAVPGFWLAMGLVWLFSIQLPWLAAGGFPGWTADEGGGLWPALQALLLPAVALAVVQGAILARTLRSALLEVLHEDFVRTARAKGLSYQQVLWRHALRNAMVPVLTVMGLQFANLLAGAIVIENVFQLPGLGRLLFQAIANRDLIVVRNGVLLLAALVIVVNVVVDILYALIDPRLQKHSR</sequence>
<dbReference type="CDD" id="cd06261">
    <property type="entry name" value="TM_PBP2"/>
    <property type="match status" value="1"/>
</dbReference>
<evidence type="ECO:0000256" key="2">
    <source>
        <dbReference type="ARBA" id="ARBA00022448"/>
    </source>
</evidence>
<evidence type="ECO:0000313" key="9">
    <source>
        <dbReference type="EMBL" id="SEQ93540.1"/>
    </source>
</evidence>
<comment type="similarity">
    <text evidence="7">Belongs to the binding-protein-dependent transport system permease family.</text>
</comment>
<dbReference type="GO" id="GO:0071916">
    <property type="term" value="F:dipeptide transmembrane transporter activity"/>
    <property type="evidence" value="ECO:0007669"/>
    <property type="project" value="TreeGrafter"/>
</dbReference>
<reference evidence="9 10" key="1">
    <citation type="submission" date="2016-10" db="EMBL/GenBank/DDBJ databases">
        <authorList>
            <person name="de Groot N.N."/>
        </authorList>
    </citation>
    <scope>NUCLEOTIDE SEQUENCE [LARGE SCALE GENOMIC DNA]</scope>
    <source>
        <strain evidence="9 10">ATCC 35958</strain>
    </source>
</reference>
<evidence type="ECO:0000256" key="6">
    <source>
        <dbReference type="ARBA" id="ARBA00023136"/>
    </source>
</evidence>
<organism evidence="9 10">
    <name type="scientific">Giesbergeria anulus</name>
    <dbReference type="NCBI Taxonomy" id="180197"/>
    <lineage>
        <taxon>Bacteria</taxon>
        <taxon>Pseudomonadati</taxon>
        <taxon>Pseudomonadota</taxon>
        <taxon>Betaproteobacteria</taxon>
        <taxon>Burkholderiales</taxon>
        <taxon>Comamonadaceae</taxon>
        <taxon>Giesbergeria</taxon>
    </lineage>
</organism>
<dbReference type="Pfam" id="PF19300">
    <property type="entry name" value="BPD_transp_1_N"/>
    <property type="match status" value="1"/>
</dbReference>
<keyword evidence="6 7" id="KW-0472">Membrane</keyword>
<dbReference type="EMBL" id="FOGD01000003">
    <property type="protein sequence ID" value="SEQ93540.1"/>
    <property type="molecule type" value="Genomic_DNA"/>
</dbReference>
<keyword evidence="10" id="KW-1185">Reference proteome</keyword>
<dbReference type="InterPro" id="IPR000515">
    <property type="entry name" value="MetI-like"/>
</dbReference>
<keyword evidence="5 7" id="KW-1133">Transmembrane helix</keyword>
<dbReference type="RefSeq" id="WP_091455069.1">
    <property type="nucleotide sequence ID" value="NZ_FOGD01000003.1"/>
</dbReference>
<dbReference type="AlphaFoldDB" id="A0A1H9K377"/>
<evidence type="ECO:0000256" key="5">
    <source>
        <dbReference type="ARBA" id="ARBA00022989"/>
    </source>
</evidence>
<dbReference type="STRING" id="180197.SAMN02982919_01431"/>
<proteinExistence type="inferred from homology"/>
<evidence type="ECO:0000313" key="10">
    <source>
        <dbReference type="Proteomes" id="UP000199766"/>
    </source>
</evidence>
<dbReference type="GO" id="GO:0005886">
    <property type="term" value="C:plasma membrane"/>
    <property type="evidence" value="ECO:0007669"/>
    <property type="project" value="UniProtKB-SubCell"/>
</dbReference>
<dbReference type="Gene3D" id="1.10.3720.10">
    <property type="entry name" value="MetI-like"/>
    <property type="match status" value="1"/>
</dbReference>
<feature type="transmembrane region" description="Helical" evidence="7">
    <location>
        <begin position="101"/>
        <end position="122"/>
    </location>
</feature>
<evidence type="ECO:0000259" key="8">
    <source>
        <dbReference type="PROSITE" id="PS50928"/>
    </source>
</evidence>
<dbReference type="OrthoDB" id="9803623at2"/>
<dbReference type="InterPro" id="IPR045621">
    <property type="entry name" value="BPD_transp_1_N"/>
</dbReference>
<comment type="subcellular location">
    <subcellularLocation>
        <location evidence="1 7">Cell membrane</location>
        <topology evidence="1 7">Multi-pass membrane protein</topology>
    </subcellularLocation>
</comment>
<feature type="transmembrane region" description="Helical" evidence="7">
    <location>
        <begin position="239"/>
        <end position="261"/>
    </location>
</feature>
<dbReference type="SUPFAM" id="SSF161098">
    <property type="entry name" value="MetI-like"/>
    <property type="match status" value="1"/>
</dbReference>
<feature type="transmembrane region" description="Helical" evidence="7">
    <location>
        <begin position="290"/>
        <end position="311"/>
    </location>
</feature>
<dbReference type="PANTHER" id="PTHR43163:SF6">
    <property type="entry name" value="DIPEPTIDE TRANSPORT SYSTEM PERMEASE PROTEIN DPPB-RELATED"/>
    <property type="match status" value="1"/>
</dbReference>
<evidence type="ECO:0000256" key="1">
    <source>
        <dbReference type="ARBA" id="ARBA00004651"/>
    </source>
</evidence>
<dbReference type="PROSITE" id="PS50928">
    <property type="entry name" value="ABC_TM1"/>
    <property type="match status" value="1"/>
</dbReference>
<keyword evidence="3" id="KW-1003">Cell membrane</keyword>
<feature type="domain" description="ABC transmembrane type-1" evidence="8">
    <location>
        <begin position="95"/>
        <end position="308"/>
    </location>
</feature>
<dbReference type="PANTHER" id="PTHR43163">
    <property type="entry name" value="DIPEPTIDE TRANSPORT SYSTEM PERMEASE PROTEIN DPPB-RELATED"/>
    <property type="match status" value="1"/>
</dbReference>